<sequence length="44" mass="4665">MIQINSSEDFIRLRRIALAAQGLLKNSPFGDGLAGANKAISHIG</sequence>
<dbReference type="AlphaFoldDB" id="A0A0F8ZRM5"/>
<dbReference type="EMBL" id="LAZR01061917">
    <property type="protein sequence ID" value="KKK62596.1"/>
    <property type="molecule type" value="Genomic_DNA"/>
</dbReference>
<accession>A0A0F8ZRM5</accession>
<name>A0A0F8ZRM5_9ZZZZ</name>
<protein>
    <submittedName>
        <fullName evidence="1">Uncharacterized protein</fullName>
    </submittedName>
</protein>
<proteinExistence type="predicted"/>
<evidence type="ECO:0000313" key="1">
    <source>
        <dbReference type="EMBL" id="KKK62596.1"/>
    </source>
</evidence>
<comment type="caution">
    <text evidence="1">The sequence shown here is derived from an EMBL/GenBank/DDBJ whole genome shotgun (WGS) entry which is preliminary data.</text>
</comment>
<gene>
    <name evidence="1" type="ORF">LCGC14_3002740</name>
</gene>
<organism evidence="1">
    <name type="scientific">marine sediment metagenome</name>
    <dbReference type="NCBI Taxonomy" id="412755"/>
    <lineage>
        <taxon>unclassified sequences</taxon>
        <taxon>metagenomes</taxon>
        <taxon>ecological metagenomes</taxon>
    </lineage>
</organism>
<feature type="non-terminal residue" evidence="1">
    <location>
        <position position="44"/>
    </location>
</feature>
<reference evidence="1" key="1">
    <citation type="journal article" date="2015" name="Nature">
        <title>Complex archaea that bridge the gap between prokaryotes and eukaryotes.</title>
        <authorList>
            <person name="Spang A."/>
            <person name="Saw J.H."/>
            <person name="Jorgensen S.L."/>
            <person name="Zaremba-Niedzwiedzka K."/>
            <person name="Martijn J."/>
            <person name="Lind A.E."/>
            <person name="van Eijk R."/>
            <person name="Schleper C."/>
            <person name="Guy L."/>
            <person name="Ettema T.J."/>
        </authorList>
    </citation>
    <scope>NUCLEOTIDE SEQUENCE</scope>
</reference>